<dbReference type="Pfam" id="PF01883">
    <property type="entry name" value="FeS_assembly_P"/>
    <property type="match status" value="1"/>
</dbReference>
<dbReference type="InterPro" id="IPR052339">
    <property type="entry name" value="Fe-S_Maturation_MIP18"/>
</dbReference>
<dbReference type="PANTHER" id="PTHR42831:SF1">
    <property type="entry name" value="FE-S PROTEIN MATURATION AUXILIARY FACTOR YITW"/>
    <property type="match status" value="1"/>
</dbReference>
<name>A0A520XAR2_9DELT</name>
<dbReference type="InterPro" id="IPR034904">
    <property type="entry name" value="FSCA_dom_sf"/>
</dbReference>
<dbReference type="Gene3D" id="3.30.300.130">
    <property type="entry name" value="Fe-S cluster assembly (FSCA)"/>
    <property type="match status" value="1"/>
</dbReference>
<dbReference type="AlphaFoldDB" id="A0A520XAR2"/>
<gene>
    <name evidence="2" type="ORF">EVJ48_07305</name>
</gene>
<feature type="domain" description="MIP18 family-like" evidence="1">
    <location>
        <begin position="6"/>
        <end position="78"/>
    </location>
</feature>
<dbReference type="InterPro" id="IPR002744">
    <property type="entry name" value="MIP18-like"/>
</dbReference>
<protein>
    <submittedName>
        <fullName evidence="2">Metal-sulfur cluster assembly factor</fullName>
    </submittedName>
</protein>
<organism evidence="2 3">
    <name type="scientific">Candidatus Acidulodesulfobacterium acidiphilum</name>
    <dbReference type="NCBI Taxonomy" id="2597224"/>
    <lineage>
        <taxon>Bacteria</taxon>
        <taxon>Deltaproteobacteria</taxon>
        <taxon>Candidatus Acidulodesulfobacterales</taxon>
        <taxon>Candidatus Acidulodesulfobacterium</taxon>
    </lineage>
</organism>
<reference evidence="2 3" key="1">
    <citation type="submission" date="2019-01" db="EMBL/GenBank/DDBJ databases">
        <title>Insights into ecological role of a new deltaproteobacterial order Candidatus Sinidesulfobacterales (Sva0485) by metagenomics and metatranscriptomics.</title>
        <authorList>
            <person name="Tan S."/>
            <person name="Liu J."/>
            <person name="Fang Y."/>
            <person name="Hedlund B."/>
            <person name="Lian Z.-H."/>
            <person name="Huang L.-Y."/>
            <person name="Li J.-T."/>
            <person name="Huang L.-N."/>
            <person name="Li W.-J."/>
            <person name="Jiang H.-C."/>
            <person name="Dong H.-L."/>
            <person name="Shu W.-S."/>
        </authorList>
    </citation>
    <scope>NUCLEOTIDE SEQUENCE [LARGE SCALE GENOMIC DNA]</scope>
    <source>
        <strain evidence="2">AP4</strain>
    </source>
</reference>
<dbReference type="Proteomes" id="UP000322454">
    <property type="component" value="Unassembled WGS sequence"/>
</dbReference>
<dbReference type="PANTHER" id="PTHR42831">
    <property type="entry name" value="FE-S PROTEIN MATURATION AUXILIARY FACTOR YITW"/>
    <property type="match status" value="1"/>
</dbReference>
<evidence type="ECO:0000313" key="3">
    <source>
        <dbReference type="Proteomes" id="UP000322454"/>
    </source>
</evidence>
<evidence type="ECO:0000313" key="2">
    <source>
        <dbReference type="EMBL" id="RZV38241.1"/>
    </source>
</evidence>
<sequence length="102" mass="11385">MAEFNEKDVLEKLKGIIDPELEVNIVDLGLVYKINLNQTGGVCLDMTLTAKGCPISDVIKYEVEEAVKSIPGVNGVKVNFVWEPEWNPSMIKTDALKRLKTH</sequence>
<proteinExistence type="predicted"/>
<evidence type="ECO:0000259" key="1">
    <source>
        <dbReference type="Pfam" id="PF01883"/>
    </source>
</evidence>
<comment type="caution">
    <text evidence="2">The sequence shown here is derived from an EMBL/GenBank/DDBJ whole genome shotgun (WGS) entry which is preliminary data.</text>
</comment>
<dbReference type="SUPFAM" id="SSF117916">
    <property type="entry name" value="Fe-S cluster assembly (FSCA) domain-like"/>
    <property type="match status" value="1"/>
</dbReference>
<dbReference type="EMBL" id="SHMQ01000021">
    <property type="protein sequence ID" value="RZV38241.1"/>
    <property type="molecule type" value="Genomic_DNA"/>
</dbReference>
<accession>A0A520XAR2</accession>